<proteinExistence type="predicted"/>
<evidence type="ECO:0000313" key="2">
    <source>
        <dbReference type="EMBL" id="RZQ52244.1"/>
    </source>
</evidence>
<dbReference type="Proteomes" id="UP000307362">
    <property type="component" value="Unassembled WGS sequence"/>
</dbReference>
<protein>
    <recommendedName>
        <fullName evidence="6">PepSY domain-containing protein</fullName>
    </recommendedName>
</protein>
<dbReference type="AlphaFoldDB" id="A0A4Q7IJC9"/>
<evidence type="ECO:0000313" key="4">
    <source>
        <dbReference type="Proteomes" id="UP000291338"/>
    </source>
</evidence>
<accession>A0A4Q7IJC9</accession>
<organism evidence="2 4">
    <name type="scientific">Pseudoalteromonas phenolica</name>
    <dbReference type="NCBI Taxonomy" id="161398"/>
    <lineage>
        <taxon>Bacteria</taxon>
        <taxon>Pseudomonadati</taxon>
        <taxon>Pseudomonadota</taxon>
        <taxon>Gammaproteobacteria</taxon>
        <taxon>Alteromonadales</taxon>
        <taxon>Pseudoalteromonadaceae</taxon>
        <taxon>Pseudoalteromonas</taxon>
    </lineage>
</organism>
<dbReference type="Proteomes" id="UP000291338">
    <property type="component" value="Unassembled WGS sequence"/>
</dbReference>
<comment type="caution">
    <text evidence="2">The sequence shown here is derived from an EMBL/GenBank/DDBJ whole genome shotgun (WGS) entry which is preliminary data.</text>
</comment>
<evidence type="ECO:0000256" key="1">
    <source>
        <dbReference type="SAM" id="SignalP"/>
    </source>
</evidence>
<name>A0A4Q7IJC9_9GAMM</name>
<dbReference type="EMBL" id="PNCM01000044">
    <property type="protein sequence ID" value="TMP78195.1"/>
    <property type="molecule type" value="Genomic_DNA"/>
</dbReference>
<feature type="chain" id="PRO_5036119952" description="PepSY domain-containing protein" evidence="1">
    <location>
        <begin position="24"/>
        <end position="82"/>
    </location>
</feature>
<evidence type="ECO:0000313" key="5">
    <source>
        <dbReference type="Proteomes" id="UP000307362"/>
    </source>
</evidence>
<dbReference type="OrthoDB" id="6315199at2"/>
<dbReference type="RefSeq" id="WP_130256403.1">
    <property type="nucleotide sequence ID" value="NZ_PNCM01000044.1"/>
</dbReference>
<reference evidence="5" key="3">
    <citation type="submission" date="2019-06" db="EMBL/GenBank/DDBJ databases">
        <title>Co-occurence of chitin degradation, pigmentation and bioactivity in marine Pseudoalteromonas.</title>
        <authorList>
            <person name="Sonnenschein E.C."/>
            <person name="Bech P.K."/>
        </authorList>
    </citation>
    <scope>NUCLEOTIDE SEQUENCE [LARGE SCALE GENOMIC DNA]</scope>
    <source>
        <strain evidence="5">S1189</strain>
    </source>
</reference>
<sequence length="82" mass="8975">MRLTLIGLIVGLSLSLVSATVIASNKTNIDKKQAITLALAEYAGKTLKVSEENTYFVVRILQKDGRIVDLKVDKQTGKVKKD</sequence>
<keyword evidence="1" id="KW-0732">Signal</keyword>
<gene>
    <name evidence="2" type="ORF">C1E23_15285</name>
    <name evidence="3" type="ORF">CWB73_17405</name>
</gene>
<evidence type="ECO:0000313" key="3">
    <source>
        <dbReference type="EMBL" id="TMP78195.1"/>
    </source>
</evidence>
<feature type="signal peptide" evidence="1">
    <location>
        <begin position="1"/>
        <end position="23"/>
    </location>
</feature>
<evidence type="ECO:0008006" key="6">
    <source>
        <dbReference type="Google" id="ProtNLM"/>
    </source>
</evidence>
<reference evidence="3" key="4">
    <citation type="submission" date="2019-09" db="EMBL/GenBank/DDBJ databases">
        <title>Co-occurence of chitin degradation, pigmentation and bioactivity in marine Pseudoalteromonas.</title>
        <authorList>
            <person name="Sonnenschein E.C."/>
            <person name="Bech P.K."/>
        </authorList>
    </citation>
    <scope>NUCLEOTIDE SEQUENCE</scope>
    <source>
        <strain evidence="3">S1189</strain>
    </source>
</reference>
<reference evidence="3 5" key="1">
    <citation type="submission" date="2017-12" db="EMBL/GenBank/DDBJ databases">
        <authorList>
            <person name="Paulsen S."/>
            <person name="Gram L.K."/>
        </authorList>
    </citation>
    <scope>NUCLEOTIDE SEQUENCE [LARGE SCALE GENOMIC DNA]</scope>
    <source>
        <strain evidence="3 5">S1189</strain>
    </source>
</reference>
<reference evidence="2 4" key="2">
    <citation type="submission" date="2018-01" db="EMBL/GenBank/DDBJ databases">
        <title>Co-occurrence of chitin degradation, pigmentation and bioactivity in marine Pseudoalteromonas.</title>
        <authorList>
            <person name="Paulsen S."/>
            <person name="Gram L."/>
            <person name="Machado H."/>
        </authorList>
    </citation>
    <scope>NUCLEOTIDE SEQUENCE [LARGE SCALE GENOMIC DNA]</scope>
    <source>
        <strain evidence="2 4">S3898</strain>
    </source>
</reference>
<dbReference type="EMBL" id="PPSX01000062">
    <property type="protein sequence ID" value="RZQ52244.1"/>
    <property type="molecule type" value="Genomic_DNA"/>
</dbReference>